<dbReference type="AlphaFoldDB" id="A0A940MYA2"/>
<comment type="caution">
    <text evidence="3">The sequence shown here is derived from an EMBL/GenBank/DDBJ whole genome shotgun (WGS) entry which is preliminary data.</text>
</comment>
<sequence>MPPKPLPLDDLDKVVGGADIRTGSEANYIVAGDGNDFVDAGGGGDYAEGGAGNDVLMGGAGDDVLIGEAGDDVLNGGAGSDLMEGGDGNDIIGGAGDNAADGALGGAGNDVFAWSPGSGNDYFDGGQGRDIVLIQGMSLSQVQQGLQVHTPGLQMQVSGGNVSFTNAQGQAQTFSGQVSIGGETLRFDNVERIQLL</sequence>
<proteinExistence type="predicted"/>
<gene>
    <name evidence="3" type="ORF">J5Y10_09755</name>
</gene>
<keyword evidence="2" id="KW-0964">Secreted</keyword>
<dbReference type="Pfam" id="PF00353">
    <property type="entry name" value="HemolysinCabind"/>
    <property type="match status" value="3"/>
</dbReference>
<keyword evidence="4" id="KW-1185">Reference proteome</keyword>
<evidence type="ECO:0000256" key="1">
    <source>
        <dbReference type="ARBA" id="ARBA00004613"/>
    </source>
</evidence>
<dbReference type="SUPFAM" id="SSF51120">
    <property type="entry name" value="beta-Roll"/>
    <property type="match status" value="1"/>
</dbReference>
<dbReference type="InterPro" id="IPR001343">
    <property type="entry name" value="Hemolysn_Ca-bd"/>
</dbReference>
<dbReference type="PRINTS" id="PR00313">
    <property type="entry name" value="CABNDNGRPT"/>
</dbReference>
<comment type="subcellular location">
    <subcellularLocation>
        <location evidence="1">Secreted</location>
    </subcellularLocation>
</comment>
<evidence type="ECO:0000256" key="2">
    <source>
        <dbReference type="ARBA" id="ARBA00022525"/>
    </source>
</evidence>
<name>A0A940MYA2_9PROT</name>
<protein>
    <recommendedName>
        <fullName evidence="5">Calcium-binding protein</fullName>
    </recommendedName>
</protein>
<accession>A0A940MYA2</accession>
<reference evidence="3" key="1">
    <citation type="submission" date="2021-03" db="EMBL/GenBank/DDBJ databases">
        <authorList>
            <person name="So Y."/>
        </authorList>
    </citation>
    <scope>NUCLEOTIDE SEQUENCE</scope>
    <source>
        <strain evidence="3">SG15</strain>
    </source>
</reference>
<dbReference type="PANTHER" id="PTHR38340:SF1">
    <property type="entry name" value="S-LAYER PROTEIN"/>
    <property type="match status" value="1"/>
</dbReference>
<dbReference type="GO" id="GO:0005509">
    <property type="term" value="F:calcium ion binding"/>
    <property type="evidence" value="ECO:0007669"/>
    <property type="project" value="InterPro"/>
</dbReference>
<dbReference type="Gene3D" id="2.150.10.10">
    <property type="entry name" value="Serralysin-like metalloprotease, C-terminal"/>
    <property type="match status" value="1"/>
</dbReference>
<dbReference type="InterPro" id="IPR018511">
    <property type="entry name" value="Hemolysin-typ_Ca-bd_CS"/>
</dbReference>
<dbReference type="EMBL" id="JAGIZA010000005">
    <property type="protein sequence ID" value="MBP0493059.1"/>
    <property type="molecule type" value="Genomic_DNA"/>
</dbReference>
<dbReference type="GO" id="GO:0005576">
    <property type="term" value="C:extracellular region"/>
    <property type="evidence" value="ECO:0007669"/>
    <property type="project" value="UniProtKB-SubCell"/>
</dbReference>
<dbReference type="PROSITE" id="PS00330">
    <property type="entry name" value="HEMOLYSIN_CALCIUM"/>
    <property type="match status" value="1"/>
</dbReference>
<organism evidence="3 4">
    <name type="scientific">Roseomonas indoligenes</name>
    <dbReference type="NCBI Taxonomy" id="2820811"/>
    <lineage>
        <taxon>Bacteria</taxon>
        <taxon>Pseudomonadati</taxon>
        <taxon>Pseudomonadota</taxon>
        <taxon>Alphaproteobacteria</taxon>
        <taxon>Acetobacterales</taxon>
        <taxon>Roseomonadaceae</taxon>
        <taxon>Roseomonas</taxon>
    </lineage>
</organism>
<dbReference type="InterPro" id="IPR050557">
    <property type="entry name" value="RTX_toxin/Mannuronan_C5-epim"/>
</dbReference>
<evidence type="ECO:0000313" key="4">
    <source>
        <dbReference type="Proteomes" id="UP000677537"/>
    </source>
</evidence>
<dbReference type="RefSeq" id="WP_209373099.1">
    <property type="nucleotide sequence ID" value="NZ_JAGIZA010000005.1"/>
</dbReference>
<dbReference type="InterPro" id="IPR011049">
    <property type="entry name" value="Serralysin-like_metalloprot_C"/>
</dbReference>
<dbReference type="Proteomes" id="UP000677537">
    <property type="component" value="Unassembled WGS sequence"/>
</dbReference>
<dbReference type="PANTHER" id="PTHR38340">
    <property type="entry name" value="S-LAYER PROTEIN"/>
    <property type="match status" value="1"/>
</dbReference>
<evidence type="ECO:0000313" key="3">
    <source>
        <dbReference type="EMBL" id="MBP0493059.1"/>
    </source>
</evidence>
<evidence type="ECO:0008006" key="5">
    <source>
        <dbReference type="Google" id="ProtNLM"/>
    </source>
</evidence>